<dbReference type="EMBL" id="JBHUDE010000151">
    <property type="protein sequence ID" value="MFD1609248.1"/>
    <property type="molecule type" value="Genomic_DNA"/>
</dbReference>
<evidence type="ECO:0000313" key="3">
    <source>
        <dbReference type="Proteomes" id="UP001597221"/>
    </source>
</evidence>
<comment type="caution">
    <text evidence="2">The sequence shown here is derived from an EMBL/GenBank/DDBJ whole genome shotgun (WGS) entry which is preliminary data.</text>
</comment>
<dbReference type="PANTHER" id="PTHR36503">
    <property type="entry name" value="BLR2520 PROTEIN"/>
    <property type="match status" value="1"/>
</dbReference>
<reference evidence="3" key="1">
    <citation type="journal article" date="2019" name="Int. J. Syst. Evol. Microbiol.">
        <title>The Global Catalogue of Microorganisms (GCM) 10K type strain sequencing project: providing services to taxonomists for standard genome sequencing and annotation.</title>
        <authorList>
            <consortium name="The Broad Institute Genomics Platform"/>
            <consortium name="The Broad Institute Genome Sequencing Center for Infectious Disease"/>
            <person name="Wu L."/>
            <person name="Ma J."/>
        </authorList>
    </citation>
    <scope>NUCLEOTIDE SEQUENCE [LARGE SCALE GENOMIC DNA]</scope>
    <source>
        <strain evidence="3">CGMCC 1.12376</strain>
    </source>
</reference>
<accession>A0ABW4HUE6</accession>
<sequence>MELRLELFVKSLERSMEFYCDVLGFNAPKEIKSDYLSIRKGDVVLGLGEMEKLPDTHPLKVSRDDQEVGLGVEIVLKVEDVYEVYNHVVAKGYSIQSELTKQSWGMVDFRIVDPDGYYLRITSNN</sequence>
<dbReference type="PANTHER" id="PTHR36503:SF1">
    <property type="entry name" value="BLR2520 PROTEIN"/>
    <property type="match status" value="1"/>
</dbReference>
<dbReference type="Proteomes" id="UP001597221">
    <property type="component" value="Unassembled WGS sequence"/>
</dbReference>
<dbReference type="PROSITE" id="PS51819">
    <property type="entry name" value="VOC"/>
    <property type="match status" value="1"/>
</dbReference>
<evidence type="ECO:0000259" key="1">
    <source>
        <dbReference type="PROSITE" id="PS51819"/>
    </source>
</evidence>
<dbReference type="RefSeq" id="WP_379598663.1">
    <property type="nucleotide sequence ID" value="NZ_JBHUDE010000151.1"/>
</dbReference>
<dbReference type="InterPro" id="IPR029068">
    <property type="entry name" value="Glyas_Bleomycin-R_OHBP_Dase"/>
</dbReference>
<keyword evidence="3" id="KW-1185">Reference proteome</keyword>
<dbReference type="InterPro" id="IPR037523">
    <property type="entry name" value="VOC_core"/>
</dbReference>
<protein>
    <submittedName>
        <fullName evidence="2">VOC family protein</fullName>
    </submittedName>
</protein>
<dbReference type="SUPFAM" id="SSF54593">
    <property type="entry name" value="Glyoxalase/Bleomycin resistance protein/Dihydroxybiphenyl dioxygenase"/>
    <property type="match status" value="1"/>
</dbReference>
<proteinExistence type="predicted"/>
<feature type="domain" description="VOC" evidence="1">
    <location>
        <begin position="1"/>
        <end position="124"/>
    </location>
</feature>
<evidence type="ECO:0000313" key="2">
    <source>
        <dbReference type="EMBL" id="MFD1609248.1"/>
    </source>
</evidence>
<dbReference type="Pfam" id="PF00903">
    <property type="entry name" value="Glyoxalase"/>
    <property type="match status" value="1"/>
</dbReference>
<gene>
    <name evidence="2" type="ORF">ACFSBH_16645</name>
</gene>
<name>A0ABW4HUE6_9BACI</name>
<organism evidence="2 3">
    <name type="scientific">Oceanobacillus luteolus</name>
    <dbReference type="NCBI Taxonomy" id="1274358"/>
    <lineage>
        <taxon>Bacteria</taxon>
        <taxon>Bacillati</taxon>
        <taxon>Bacillota</taxon>
        <taxon>Bacilli</taxon>
        <taxon>Bacillales</taxon>
        <taxon>Bacillaceae</taxon>
        <taxon>Oceanobacillus</taxon>
    </lineage>
</organism>
<dbReference type="InterPro" id="IPR004360">
    <property type="entry name" value="Glyas_Fos-R_dOase_dom"/>
</dbReference>
<dbReference type="Gene3D" id="3.10.180.10">
    <property type="entry name" value="2,3-Dihydroxybiphenyl 1,2-Dioxygenase, domain 1"/>
    <property type="match status" value="1"/>
</dbReference>